<dbReference type="HOGENOM" id="CLU_088296_0_0_1"/>
<proteinExistence type="predicted"/>
<dbReference type="GeneID" id="27344177"/>
<dbReference type="OrthoDB" id="3358017at2759"/>
<protein>
    <submittedName>
        <fullName evidence="6">Uncharacterized protein</fullName>
    </submittedName>
</protein>
<dbReference type="RefSeq" id="XP_016249363.1">
    <property type="nucleotide sequence ID" value="XM_016391844.1"/>
</dbReference>
<keyword evidence="7" id="KW-1185">Reference proteome</keyword>
<dbReference type="VEuPathDB" id="FungiDB:PV07_04983"/>
<accession>A0A0D2AV51</accession>
<feature type="transmembrane region" description="Helical" evidence="5">
    <location>
        <begin position="14"/>
        <end position="35"/>
    </location>
</feature>
<dbReference type="EMBL" id="KN847042">
    <property type="protein sequence ID" value="KIW29147.1"/>
    <property type="molecule type" value="Genomic_DNA"/>
</dbReference>
<evidence type="ECO:0000256" key="1">
    <source>
        <dbReference type="ARBA" id="ARBA00004141"/>
    </source>
</evidence>
<feature type="transmembrane region" description="Helical" evidence="5">
    <location>
        <begin position="81"/>
        <end position="99"/>
    </location>
</feature>
<comment type="subcellular location">
    <subcellularLocation>
        <location evidence="1">Membrane</location>
        <topology evidence="1">Multi-pass membrane protein</topology>
    </subcellularLocation>
</comment>
<reference evidence="6 7" key="1">
    <citation type="submission" date="2015-01" db="EMBL/GenBank/DDBJ databases">
        <title>The Genome Sequence of Cladophialophora immunda CBS83496.</title>
        <authorList>
            <consortium name="The Broad Institute Genomics Platform"/>
            <person name="Cuomo C."/>
            <person name="de Hoog S."/>
            <person name="Gorbushina A."/>
            <person name="Stielow B."/>
            <person name="Teixiera M."/>
            <person name="Abouelleil A."/>
            <person name="Chapman S.B."/>
            <person name="Priest M."/>
            <person name="Young S.K."/>
            <person name="Wortman J."/>
            <person name="Nusbaum C."/>
            <person name="Birren B."/>
        </authorList>
    </citation>
    <scope>NUCLEOTIDE SEQUENCE [LARGE SCALE GENOMIC DNA]</scope>
    <source>
        <strain evidence="6 7">CBS 83496</strain>
    </source>
</reference>
<dbReference type="PROSITE" id="PS51257">
    <property type="entry name" value="PROKAR_LIPOPROTEIN"/>
    <property type="match status" value="1"/>
</dbReference>
<sequence length="266" mass="29772">MDDNRDVNKFLDNIARGPSAVFATFFAASCVLHAWQSRKYKCWSYTWPLPCACIVMTAGFICREVAADYHDADGLGSAVQGLFYSAAVIFTLPLYKFLLCSSVTTELLPRLNLTISYIMIWTFTSAVISCTAQGASTYFNPDAKKGTVTSSLALLKASLFLQLAPNGAFICLLLLLLFRQDANAARRRALLMSSFVLMALICVRNLFRTIQLFSSPRSRPWTDEAYFWVFEGCVMLSYTVLFHVLHLGKFVPTGLYDCSQGRRRCS</sequence>
<dbReference type="PANTHER" id="PTHR31465:SF13">
    <property type="entry name" value="RTA1 DOMAIN PROTEIN-RELATED"/>
    <property type="match status" value="1"/>
</dbReference>
<evidence type="ECO:0000256" key="2">
    <source>
        <dbReference type="ARBA" id="ARBA00022692"/>
    </source>
</evidence>
<evidence type="ECO:0000313" key="7">
    <source>
        <dbReference type="Proteomes" id="UP000054466"/>
    </source>
</evidence>
<gene>
    <name evidence="6" type="ORF">PV07_04983</name>
</gene>
<keyword evidence="2 5" id="KW-0812">Transmembrane</keyword>
<feature type="transmembrane region" description="Helical" evidence="5">
    <location>
        <begin position="42"/>
        <end position="61"/>
    </location>
</feature>
<dbReference type="Proteomes" id="UP000054466">
    <property type="component" value="Unassembled WGS sequence"/>
</dbReference>
<organism evidence="6 7">
    <name type="scientific">Cladophialophora immunda</name>
    <dbReference type="NCBI Taxonomy" id="569365"/>
    <lineage>
        <taxon>Eukaryota</taxon>
        <taxon>Fungi</taxon>
        <taxon>Dikarya</taxon>
        <taxon>Ascomycota</taxon>
        <taxon>Pezizomycotina</taxon>
        <taxon>Eurotiomycetes</taxon>
        <taxon>Chaetothyriomycetidae</taxon>
        <taxon>Chaetothyriales</taxon>
        <taxon>Herpotrichiellaceae</taxon>
        <taxon>Cladophialophora</taxon>
    </lineage>
</organism>
<feature type="transmembrane region" description="Helical" evidence="5">
    <location>
        <begin position="227"/>
        <end position="245"/>
    </location>
</feature>
<dbReference type="AlphaFoldDB" id="A0A0D2AV51"/>
<evidence type="ECO:0000256" key="4">
    <source>
        <dbReference type="ARBA" id="ARBA00023136"/>
    </source>
</evidence>
<evidence type="ECO:0000256" key="5">
    <source>
        <dbReference type="SAM" id="Phobius"/>
    </source>
</evidence>
<evidence type="ECO:0000256" key="3">
    <source>
        <dbReference type="ARBA" id="ARBA00022989"/>
    </source>
</evidence>
<evidence type="ECO:0000313" key="6">
    <source>
        <dbReference type="EMBL" id="KIW29147.1"/>
    </source>
</evidence>
<feature type="transmembrane region" description="Helical" evidence="5">
    <location>
        <begin position="190"/>
        <end position="207"/>
    </location>
</feature>
<dbReference type="Pfam" id="PF04479">
    <property type="entry name" value="RTA1"/>
    <property type="match status" value="1"/>
</dbReference>
<dbReference type="InterPro" id="IPR007568">
    <property type="entry name" value="RTA1"/>
</dbReference>
<feature type="transmembrane region" description="Helical" evidence="5">
    <location>
        <begin position="159"/>
        <end position="178"/>
    </location>
</feature>
<dbReference type="PANTHER" id="PTHR31465">
    <property type="entry name" value="PROTEIN RTA1-RELATED"/>
    <property type="match status" value="1"/>
</dbReference>
<name>A0A0D2AV51_9EURO</name>
<feature type="transmembrane region" description="Helical" evidence="5">
    <location>
        <begin position="111"/>
        <end position="139"/>
    </location>
</feature>
<keyword evidence="4 5" id="KW-0472">Membrane</keyword>
<dbReference type="GO" id="GO:0016020">
    <property type="term" value="C:membrane"/>
    <property type="evidence" value="ECO:0007669"/>
    <property type="project" value="UniProtKB-SubCell"/>
</dbReference>
<keyword evidence="3 5" id="KW-1133">Transmembrane helix</keyword>